<evidence type="ECO:0000313" key="11">
    <source>
        <dbReference type="Proteomes" id="UP001220610"/>
    </source>
</evidence>
<evidence type="ECO:0000256" key="7">
    <source>
        <dbReference type="ARBA" id="ARBA00048539"/>
    </source>
</evidence>
<dbReference type="Gene3D" id="3.40.50.620">
    <property type="entry name" value="HUPs"/>
    <property type="match status" value="1"/>
</dbReference>
<comment type="function">
    <text evidence="8">Ligates lysine onto the cytidine present at position 34 of the AUA codon-specific tRNA(Ile) that contains the anticodon CAU, in an ATP-dependent manner. Cytidine is converted to lysidine, thus changing the amino acid specificity of the tRNA from methionine to isoleucine.</text>
</comment>
<dbReference type="GO" id="GO:0032267">
    <property type="term" value="F:tRNA(Ile)-lysidine synthase activity"/>
    <property type="evidence" value="ECO:0007669"/>
    <property type="project" value="UniProtKB-EC"/>
</dbReference>
<accession>A0AAJ6BG17</accession>
<dbReference type="NCBIfam" id="TIGR02432">
    <property type="entry name" value="lysidine_TilS_N"/>
    <property type="match status" value="1"/>
</dbReference>
<dbReference type="GO" id="GO:0006400">
    <property type="term" value="P:tRNA modification"/>
    <property type="evidence" value="ECO:0007669"/>
    <property type="project" value="UniProtKB-UniRule"/>
</dbReference>
<evidence type="ECO:0000256" key="3">
    <source>
        <dbReference type="ARBA" id="ARBA00022598"/>
    </source>
</evidence>
<keyword evidence="2 8" id="KW-0963">Cytoplasm</keyword>
<dbReference type="GO" id="GO:0005524">
    <property type="term" value="F:ATP binding"/>
    <property type="evidence" value="ECO:0007669"/>
    <property type="project" value="UniProtKB-UniRule"/>
</dbReference>
<comment type="similarity">
    <text evidence="8">Belongs to the tRNA(Ile)-lysidine synthase family.</text>
</comment>
<dbReference type="AlphaFoldDB" id="A0AAJ6BG17"/>
<dbReference type="Pfam" id="PF01171">
    <property type="entry name" value="ATP_bind_3"/>
    <property type="match status" value="1"/>
</dbReference>
<dbReference type="GO" id="GO:0005737">
    <property type="term" value="C:cytoplasm"/>
    <property type="evidence" value="ECO:0007669"/>
    <property type="project" value="UniProtKB-SubCell"/>
</dbReference>
<organism evidence="10 11">
    <name type="scientific">Candidatus Pseudobacter hemicellulosilyticus</name>
    <dbReference type="NCBI Taxonomy" id="3121375"/>
    <lineage>
        <taxon>Bacteria</taxon>
        <taxon>Pseudomonadati</taxon>
        <taxon>Bacteroidota</taxon>
        <taxon>Chitinophagia</taxon>
        <taxon>Chitinophagales</taxon>
        <taxon>Chitinophagaceae</taxon>
        <taxon>Pseudobacter</taxon>
    </lineage>
</organism>
<dbReference type="PANTHER" id="PTHR43033:SF1">
    <property type="entry name" value="TRNA(ILE)-LYSIDINE SYNTHASE-RELATED"/>
    <property type="match status" value="1"/>
</dbReference>
<evidence type="ECO:0000313" key="10">
    <source>
        <dbReference type="EMBL" id="WEK33606.1"/>
    </source>
</evidence>
<keyword evidence="6 8" id="KW-0067">ATP-binding</keyword>
<reference evidence="10" key="1">
    <citation type="submission" date="2023-03" db="EMBL/GenBank/DDBJ databases">
        <title>Andean soil-derived lignocellulolytic bacterial consortium as a source of novel taxa and putative plastic-active enzymes.</title>
        <authorList>
            <person name="Diaz-Garcia L."/>
            <person name="Chuvochina M."/>
            <person name="Feuerriegel G."/>
            <person name="Bunk B."/>
            <person name="Sproer C."/>
            <person name="Streit W.R."/>
            <person name="Rodriguez L.M."/>
            <person name="Overmann J."/>
            <person name="Jimenez D.J."/>
        </authorList>
    </citation>
    <scope>NUCLEOTIDE SEQUENCE</scope>
    <source>
        <strain evidence="10">MAG 7</strain>
    </source>
</reference>
<evidence type="ECO:0000256" key="2">
    <source>
        <dbReference type="ARBA" id="ARBA00022490"/>
    </source>
</evidence>
<comment type="domain">
    <text evidence="8">The N-terminal region contains the highly conserved SGGXDS motif, predicted to be a P-loop motif involved in ATP binding.</text>
</comment>
<feature type="domain" description="Lysidine-tRNA(Ile) synthetase C-terminal" evidence="9">
    <location>
        <begin position="363"/>
        <end position="435"/>
    </location>
</feature>
<protein>
    <recommendedName>
        <fullName evidence="8">tRNA(Ile)-lysidine synthase</fullName>
        <ecNumber evidence="8">6.3.4.19</ecNumber>
    </recommendedName>
    <alternativeName>
        <fullName evidence="8">tRNA(Ile)-2-lysyl-cytidine synthase</fullName>
    </alternativeName>
    <alternativeName>
        <fullName evidence="8">tRNA(Ile)-lysidine synthetase</fullName>
    </alternativeName>
</protein>
<comment type="subcellular location">
    <subcellularLocation>
        <location evidence="1 8">Cytoplasm</location>
    </subcellularLocation>
</comment>
<dbReference type="CDD" id="cd01992">
    <property type="entry name" value="TilS_N"/>
    <property type="match status" value="1"/>
</dbReference>
<evidence type="ECO:0000259" key="9">
    <source>
        <dbReference type="SMART" id="SM00977"/>
    </source>
</evidence>
<dbReference type="Proteomes" id="UP001220610">
    <property type="component" value="Chromosome"/>
</dbReference>
<sequence length="440" mass="50304">MDLLQRFTHFIEQYRLFTPADPLLLTVSGGLDSVVLCQLCAEAGYRFTIAHCNFQLRNEESTRDQQFVEQLAARYQAPLLVKAFDTKGYATEKQLSIQLAARELRYQWFHEVSTGKILTAHHLDDSIETLLMNFFKGTGISGLHGILPQQGRVVRPLLFARKEELAVFAAANKLSWVEDSSNASDKYSRNYLRHQILPVLQQQYPSLTQNLAGNLERFREIELLYQQSIDQYKKRLLEPRGAEVHIPVLKLKQTVPVATVLYELLRPYGFSPAQTTEVVALLDSGSGKYVSSPSHRILRNRQWLIIAPLAAETARHILVEEGDRTVDFVQGRLQVQTLPHTGQTPPATAGIACLDADQVRFPLLLRPWKTGDYFYPLGMTKKKKVARFLIDQKVSRTDKEKVWVLEMDKKIVWVVGHRIDNRFKLRPDSRQVLQVQLTNG</sequence>
<gene>
    <name evidence="8 10" type="primary">tilS</name>
    <name evidence="10" type="ORF">P0Y53_14030</name>
</gene>
<dbReference type="SUPFAM" id="SSF56037">
    <property type="entry name" value="PheT/TilS domain"/>
    <property type="match status" value="1"/>
</dbReference>
<evidence type="ECO:0000256" key="6">
    <source>
        <dbReference type="ARBA" id="ARBA00022840"/>
    </source>
</evidence>
<dbReference type="PANTHER" id="PTHR43033">
    <property type="entry name" value="TRNA(ILE)-LYSIDINE SYNTHASE-RELATED"/>
    <property type="match status" value="1"/>
</dbReference>
<keyword evidence="3 8" id="KW-0436">Ligase</keyword>
<dbReference type="HAMAP" id="MF_01161">
    <property type="entry name" value="tRNA_Ile_lys_synt"/>
    <property type="match status" value="1"/>
</dbReference>
<name>A0AAJ6BG17_9BACT</name>
<dbReference type="EC" id="6.3.4.19" evidence="8"/>
<evidence type="ECO:0000256" key="4">
    <source>
        <dbReference type="ARBA" id="ARBA00022694"/>
    </source>
</evidence>
<comment type="catalytic activity">
    <reaction evidence="7 8">
        <text>cytidine(34) in tRNA(Ile2) + L-lysine + ATP = lysidine(34) in tRNA(Ile2) + AMP + diphosphate + H(+)</text>
        <dbReference type="Rhea" id="RHEA:43744"/>
        <dbReference type="Rhea" id="RHEA-COMP:10625"/>
        <dbReference type="Rhea" id="RHEA-COMP:10670"/>
        <dbReference type="ChEBI" id="CHEBI:15378"/>
        <dbReference type="ChEBI" id="CHEBI:30616"/>
        <dbReference type="ChEBI" id="CHEBI:32551"/>
        <dbReference type="ChEBI" id="CHEBI:33019"/>
        <dbReference type="ChEBI" id="CHEBI:82748"/>
        <dbReference type="ChEBI" id="CHEBI:83665"/>
        <dbReference type="ChEBI" id="CHEBI:456215"/>
        <dbReference type="EC" id="6.3.4.19"/>
    </reaction>
</comment>
<keyword evidence="4 8" id="KW-0819">tRNA processing</keyword>
<keyword evidence="5 8" id="KW-0547">Nucleotide-binding</keyword>
<evidence type="ECO:0000256" key="1">
    <source>
        <dbReference type="ARBA" id="ARBA00004496"/>
    </source>
</evidence>
<dbReference type="InterPro" id="IPR011063">
    <property type="entry name" value="TilS/TtcA_N"/>
</dbReference>
<dbReference type="InterPro" id="IPR012795">
    <property type="entry name" value="tRNA_Ile_lys_synt_N"/>
</dbReference>
<dbReference type="NCBIfam" id="TIGR02433">
    <property type="entry name" value="lysidine_TilS_C"/>
    <property type="match status" value="1"/>
</dbReference>
<dbReference type="SMART" id="SM00977">
    <property type="entry name" value="TilS_C"/>
    <property type="match status" value="1"/>
</dbReference>
<evidence type="ECO:0000256" key="5">
    <source>
        <dbReference type="ARBA" id="ARBA00022741"/>
    </source>
</evidence>
<feature type="binding site" evidence="8">
    <location>
        <begin position="28"/>
        <end position="33"/>
    </location>
    <ligand>
        <name>ATP</name>
        <dbReference type="ChEBI" id="CHEBI:30616"/>
    </ligand>
</feature>
<dbReference type="SUPFAM" id="SSF52402">
    <property type="entry name" value="Adenine nucleotide alpha hydrolases-like"/>
    <property type="match status" value="1"/>
</dbReference>
<dbReference type="InterPro" id="IPR012796">
    <property type="entry name" value="Lysidine-tRNA-synth_C"/>
</dbReference>
<dbReference type="InterPro" id="IPR014729">
    <property type="entry name" value="Rossmann-like_a/b/a_fold"/>
</dbReference>
<dbReference type="InterPro" id="IPR012094">
    <property type="entry name" value="tRNA_Ile_lys_synt"/>
</dbReference>
<dbReference type="Pfam" id="PF11734">
    <property type="entry name" value="TilS_C"/>
    <property type="match status" value="1"/>
</dbReference>
<evidence type="ECO:0000256" key="8">
    <source>
        <dbReference type="HAMAP-Rule" id="MF_01161"/>
    </source>
</evidence>
<proteinExistence type="inferred from homology"/>
<dbReference type="EMBL" id="CP119311">
    <property type="protein sequence ID" value="WEK33606.1"/>
    <property type="molecule type" value="Genomic_DNA"/>
</dbReference>